<gene>
    <name evidence="2" type="ORF">POL72_21685</name>
</gene>
<name>A0ABT5C1S4_9BACT</name>
<evidence type="ECO:0000256" key="1">
    <source>
        <dbReference type="SAM" id="MobiDB-lite"/>
    </source>
</evidence>
<comment type="caution">
    <text evidence="2">The sequence shown here is derived from an EMBL/GenBank/DDBJ whole genome shotgun (WGS) entry which is preliminary data.</text>
</comment>
<dbReference type="EMBL" id="JAQNDK010000002">
    <property type="protein sequence ID" value="MDC0680370.1"/>
    <property type="molecule type" value="Genomic_DNA"/>
</dbReference>
<dbReference type="RefSeq" id="WP_272097411.1">
    <property type="nucleotide sequence ID" value="NZ_JAQNDK010000002.1"/>
</dbReference>
<accession>A0ABT5C1S4</accession>
<evidence type="ECO:0000313" key="2">
    <source>
        <dbReference type="EMBL" id="MDC0680370.1"/>
    </source>
</evidence>
<organism evidence="2 3">
    <name type="scientific">Sorangium atrum</name>
    <dbReference type="NCBI Taxonomy" id="2995308"/>
    <lineage>
        <taxon>Bacteria</taxon>
        <taxon>Pseudomonadati</taxon>
        <taxon>Myxococcota</taxon>
        <taxon>Polyangia</taxon>
        <taxon>Polyangiales</taxon>
        <taxon>Polyangiaceae</taxon>
        <taxon>Sorangium</taxon>
    </lineage>
</organism>
<reference evidence="2 3" key="1">
    <citation type="submission" date="2023-01" db="EMBL/GenBank/DDBJ databases">
        <title>Minimal conservation of predation-associated metabolite biosynthetic gene clusters underscores biosynthetic potential of Myxococcota including descriptions for ten novel species: Archangium lansinium sp. nov., Myxococcus landrumus sp. nov., Nannocystis bai.</title>
        <authorList>
            <person name="Ahearne A."/>
            <person name="Stevens C."/>
            <person name="Dowd S."/>
        </authorList>
    </citation>
    <scope>NUCLEOTIDE SEQUENCE [LARGE SCALE GENOMIC DNA]</scope>
    <source>
        <strain evidence="2 3">WIWO2</strain>
    </source>
</reference>
<feature type="region of interest" description="Disordered" evidence="1">
    <location>
        <begin position="1"/>
        <end position="45"/>
    </location>
</feature>
<proteinExistence type="predicted"/>
<dbReference type="Proteomes" id="UP001217485">
    <property type="component" value="Unassembled WGS sequence"/>
</dbReference>
<evidence type="ECO:0000313" key="3">
    <source>
        <dbReference type="Proteomes" id="UP001217485"/>
    </source>
</evidence>
<keyword evidence="3" id="KW-1185">Reference proteome</keyword>
<feature type="compositionally biased region" description="Basic and acidic residues" evidence="1">
    <location>
        <begin position="1"/>
        <end position="35"/>
    </location>
</feature>
<protein>
    <submittedName>
        <fullName evidence="2">Uncharacterized protein</fullName>
    </submittedName>
</protein>
<sequence>MNGHRVDDGKIRSFSDVAREAMEKGLDAMDRERRSQAQAGEHAAA</sequence>